<organism evidence="2 3">
    <name type="scientific">Paenirhodobacter populi</name>
    <dbReference type="NCBI Taxonomy" id="2306993"/>
    <lineage>
        <taxon>Bacteria</taxon>
        <taxon>Pseudomonadati</taxon>
        <taxon>Pseudomonadota</taxon>
        <taxon>Alphaproteobacteria</taxon>
        <taxon>Rhodobacterales</taxon>
        <taxon>Rhodobacter group</taxon>
        <taxon>Paenirhodobacter</taxon>
    </lineage>
</organism>
<reference evidence="2 3" key="1">
    <citation type="submission" date="2019-01" db="EMBL/GenBank/DDBJ databases">
        <title>Sinorhodobacter populi sp. nov. isolated from the symptomatic bark tissue of Populus euramericana canker.</title>
        <authorList>
            <person name="Xu G."/>
        </authorList>
    </citation>
    <scope>NUCLEOTIDE SEQUENCE [LARGE SCALE GENOMIC DNA]</scope>
    <source>
        <strain evidence="2 3">07D10-4-3</strain>
    </source>
</reference>
<comment type="caution">
    <text evidence="2">The sequence shown here is derived from an EMBL/GenBank/DDBJ whole genome shotgun (WGS) entry which is preliminary data.</text>
</comment>
<evidence type="ECO:0000256" key="1">
    <source>
        <dbReference type="SAM" id="SignalP"/>
    </source>
</evidence>
<evidence type="ECO:0000313" key="2">
    <source>
        <dbReference type="EMBL" id="RWR29862.1"/>
    </source>
</evidence>
<protein>
    <submittedName>
        <fullName evidence="2">Uncharacterized protein</fullName>
    </submittedName>
</protein>
<keyword evidence="1" id="KW-0732">Signal</keyword>
<feature type="chain" id="PRO_5019085081" evidence="1">
    <location>
        <begin position="19"/>
        <end position="179"/>
    </location>
</feature>
<gene>
    <name evidence="2" type="ORF">D2T29_13850</name>
</gene>
<evidence type="ECO:0000313" key="3">
    <source>
        <dbReference type="Proteomes" id="UP000284451"/>
    </source>
</evidence>
<feature type="signal peptide" evidence="1">
    <location>
        <begin position="1"/>
        <end position="18"/>
    </location>
</feature>
<dbReference type="EMBL" id="SAUY01000018">
    <property type="protein sequence ID" value="RWR29862.1"/>
    <property type="molecule type" value="Genomic_DNA"/>
</dbReference>
<proteinExistence type="predicted"/>
<name>A0A443KB06_9RHOB</name>
<dbReference type="RefSeq" id="WP_128232919.1">
    <property type="nucleotide sequence ID" value="NZ_SAUY01000018.1"/>
</dbReference>
<reference evidence="2 3" key="2">
    <citation type="submission" date="2019-01" db="EMBL/GenBank/DDBJ databases">
        <authorList>
            <person name="Li Y."/>
        </authorList>
    </citation>
    <scope>NUCLEOTIDE SEQUENCE [LARGE SCALE GENOMIC DNA]</scope>
    <source>
        <strain evidence="2 3">07D10-4-3</strain>
    </source>
</reference>
<dbReference type="AlphaFoldDB" id="A0A443KB06"/>
<sequence length="179" mass="19524">MLRLLGPAIIACILPAMAQAREFSFAGIELGTSCDEAERILSGAHAITAETRSGITAGRMFRLRAGAMGVDFIKSGTVICSPGFELVEGIELIIDKDSAGTVADLLGKEFREQSRNLPRLGSGYASYVSESGKTSAQIRYVHVSFDARVQMTTQFFDELLDHANREGEKEQQRMLKDAF</sequence>
<accession>A0A443KB06</accession>
<dbReference type="Proteomes" id="UP000284451">
    <property type="component" value="Unassembled WGS sequence"/>
</dbReference>